<accession>A0ABQ5DIU0</accession>
<dbReference type="EMBL" id="BQNB010015344">
    <property type="protein sequence ID" value="GJT38922.1"/>
    <property type="molecule type" value="Genomic_DNA"/>
</dbReference>
<proteinExistence type="predicted"/>
<organism evidence="1 2">
    <name type="scientific">Tanacetum coccineum</name>
    <dbReference type="NCBI Taxonomy" id="301880"/>
    <lineage>
        <taxon>Eukaryota</taxon>
        <taxon>Viridiplantae</taxon>
        <taxon>Streptophyta</taxon>
        <taxon>Embryophyta</taxon>
        <taxon>Tracheophyta</taxon>
        <taxon>Spermatophyta</taxon>
        <taxon>Magnoliopsida</taxon>
        <taxon>eudicotyledons</taxon>
        <taxon>Gunneridae</taxon>
        <taxon>Pentapetalae</taxon>
        <taxon>asterids</taxon>
        <taxon>campanulids</taxon>
        <taxon>Asterales</taxon>
        <taxon>Asteraceae</taxon>
        <taxon>Asteroideae</taxon>
        <taxon>Anthemideae</taxon>
        <taxon>Anthemidinae</taxon>
        <taxon>Tanacetum</taxon>
    </lineage>
</organism>
<sequence length="299" mass="34452">MYCDNKSAIALCCNNVQHSRSKHIDIRFHFIKEQVENGVVEPYFLNTEYLLADIFTKALSRERIEFLINKLGMRSFTPETLKQLADEAEEYQNRRDLPRDIPLDSVVVLRYEKRSKCENKGKVPTEMELVLEQTQQEHQSDTQVITVKMEILLEPTSNKLLVGRFNTSAGNPVKEILLKLNLPDHRSILTDSKVTSTKHGRMTKPYSSPRFIANCFIADLHKDGHGEAQKITYKSDKEQAQPKVNDSLHQFTGIRSKAKEAVSSSRETIWLRHLIDIDDEEQLTDRHLICTIRTEDEAA</sequence>
<dbReference type="Proteomes" id="UP001151760">
    <property type="component" value="Unassembled WGS sequence"/>
</dbReference>
<reference evidence="1" key="2">
    <citation type="submission" date="2022-01" db="EMBL/GenBank/DDBJ databases">
        <authorList>
            <person name="Yamashiro T."/>
            <person name="Shiraishi A."/>
            <person name="Satake H."/>
            <person name="Nakayama K."/>
        </authorList>
    </citation>
    <scope>NUCLEOTIDE SEQUENCE</scope>
</reference>
<evidence type="ECO:0000313" key="2">
    <source>
        <dbReference type="Proteomes" id="UP001151760"/>
    </source>
</evidence>
<evidence type="ECO:0008006" key="3">
    <source>
        <dbReference type="Google" id="ProtNLM"/>
    </source>
</evidence>
<protein>
    <recommendedName>
        <fullName evidence="3">Retrotransposon protein, putative, unclassified</fullName>
    </recommendedName>
</protein>
<comment type="caution">
    <text evidence="1">The sequence shown here is derived from an EMBL/GenBank/DDBJ whole genome shotgun (WGS) entry which is preliminary data.</text>
</comment>
<dbReference type="CDD" id="cd09272">
    <property type="entry name" value="RNase_HI_RT_Ty1"/>
    <property type="match status" value="1"/>
</dbReference>
<name>A0ABQ5DIU0_9ASTR</name>
<reference evidence="1" key="1">
    <citation type="journal article" date="2022" name="Int. J. Mol. Sci.">
        <title>Draft Genome of Tanacetum Coccineum: Genomic Comparison of Closely Related Tanacetum-Family Plants.</title>
        <authorList>
            <person name="Yamashiro T."/>
            <person name="Shiraishi A."/>
            <person name="Nakayama K."/>
            <person name="Satake H."/>
        </authorList>
    </citation>
    <scope>NUCLEOTIDE SEQUENCE</scope>
</reference>
<gene>
    <name evidence="1" type="ORF">Tco_0938787</name>
</gene>
<keyword evidence="2" id="KW-1185">Reference proteome</keyword>
<evidence type="ECO:0000313" key="1">
    <source>
        <dbReference type="EMBL" id="GJT38922.1"/>
    </source>
</evidence>